<accession>A0A7J8LV19</accession>
<name>A0A7J8LV19_9ROSI</name>
<evidence type="ECO:0000313" key="1">
    <source>
        <dbReference type="EMBL" id="MBA0556276.1"/>
    </source>
</evidence>
<organism evidence="1 2">
    <name type="scientific">Gossypium lobatum</name>
    <dbReference type="NCBI Taxonomy" id="34289"/>
    <lineage>
        <taxon>Eukaryota</taxon>
        <taxon>Viridiplantae</taxon>
        <taxon>Streptophyta</taxon>
        <taxon>Embryophyta</taxon>
        <taxon>Tracheophyta</taxon>
        <taxon>Spermatophyta</taxon>
        <taxon>Magnoliopsida</taxon>
        <taxon>eudicotyledons</taxon>
        <taxon>Gunneridae</taxon>
        <taxon>Pentapetalae</taxon>
        <taxon>rosids</taxon>
        <taxon>malvids</taxon>
        <taxon>Malvales</taxon>
        <taxon>Malvaceae</taxon>
        <taxon>Malvoideae</taxon>
        <taxon>Gossypium</taxon>
    </lineage>
</organism>
<dbReference type="EMBL" id="JABEZX010000005">
    <property type="protein sequence ID" value="MBA0556276.1"/>
    <property type="molecule type" value="Genomic_DNA"/>
</dbReference>
<evidence type="ECO:0000313" key="2">
    <source>
        <dbReference type="Proteomes" id="UP000593572"/>
    </source>
</evidence>
<proteinExistence type="predicted"/>
<protein>
    <submittedName>
        <fullName evidence="1">Uncharacterized protein</fullName>
    </submittedName>
</protein>
<gene>
    <name evidence="1" type="ORF">Golob_026391</name>
</gene>
<reference evidence="1 2" key="1">
    <citation type="journal article" date="2019" name="Genome Biol. Evol.">
        <title>Insights into the evolution of the New World diploid cottons (Gossypium, subgenus Houzingenia) based on genome sequencing.</title>
        <authorList>
            <person name="Grover C.E."/>
            <person name="Arick M.A. 2nd"/>
            <person name="Thrash A."/>
            <person name="Conover J.L."/>
            <person name="Sanders W.S."/>
            <person name="Peterson D.G."/>
            <person name="Frelichowski J.E."/>
            <person name="Scheffler J.A."/>
            <person name="Scheffler B.E."/>
            <person name="Wendel J.F."/>
        </authorList>
    </citation>
    <scope>NUCLEOTIDE SEQUENCE [LARGE SCALE GENOMIC DNA]</scope>
    <source>
        <strain evidence="1">157</strain>
        <tissue evidence="1">Leaf</tissue>
    </source>
</reference>
<dbReference type="AlphaFoldDB" id="A0A7J8LV19"/>
<comment type="caution">
    <text evidence="1">The sequence shown here is derived from an EMBL/GenBank/DDBJ whole genome shotgun (WGS) entry which is preliminary data.</text>
</comment>
<dbReference type="Proteomes" id="UP000593572">
    <property type="component" value="Unassembled WGS sequence"/>
</dbReference>
<keyword evidence="2" id="KW-1185">Reference proteome</keyword>
<sequence length="116" mass="13560">MEFLSIFLPSYLNLVRAFFSNAKLEHDESSDTITAITLFLLGTLIRLTLKEFGDYLHLHSRGSSDENWHFDPFLFIQSRLASELNLHDRVFHLILTWNLRPIKKVLTLHLSCLMTL</sequence>